<sequence length="396" mass="43743">MLHICGLMHACVILGLYIDFGMRDGKMSGVSDTAVEPRSAVQIHRDSPLRRFSGLRAPQGSRETQNSHTKKKRTSKWLRIQARRMSLEKKGILKKKKRKSSDLGERGSTGTVALSPNAEAWEGLLSSDQCPDSAGLQSVDDARECLAVSAGKRGMASPGGHWDCDSGVSFDVSPSVSGHSSPCPGINPAKLIAMDCEMVGTGLGGRCSEVARCSLVNYYGEVVYDKYIKPQQPVVDYRTRWSGISKCHLVNAVSFKKARREILQILKGKVVVGHALHNDFQALGFIPPKHLIRDTSSTHLLRQLSGFSGRGCISLKRLAKVLLQRDIQVGQKGHSSVEDAVAALDLYKQVEGPWEEEMMMRTQSPMENSPFMEPVFSPSHYMQDQYWPEEITKPCE</sequence>
<keyword evidence="4" id="KW-0269">Exonuclease</keyword>
<dbReference type="GO" id="GO:0005730">
    <property type="term" value="C:nucleolus"/>
    <property type="evidence" value="ECO:0007669"/>
    <property type="project" value="UniProtKB-ARBA"/>
</dbReference>
<dbReference type="OrthoDB" id="16516at2759"/>
<evidence type="ECO:0000259" key="8">
    <source>
        <dbReference type="SMART" id="SM00479"/>
    </source>
</evidence>
<dbReference type="InterPro" id="IPR047021">
    <property type="entry name" value="REXO1/3/4-like"/>
</dbReference>
<feature type="region of interest" description="Disordered" evidence="6">
    <location>
        <begin position="89"/>
        <end position="111"/>
    </location>
</feature>
<feature type="chain" id="PRO_5034121798" evidence="7">
    <location>
        <begin position="24"/>
        <end position="396"/>
    </location>
</feature>
<dbReference type="AlphaFoldDB" id="A0A8C9S9J3"/>
<evidence type="ECO:0000256" key="5">
    <source>
        <dbReference type="ARBA" id="ARBA00023242"/>
    </source>
</evidence>
<feature type="signal peptide" evidence="7">
    <location>
        <begin position="1"/>
        <end position="23"/>
    </location>
</feature>
<evidence type="ECO:0000256" key="2">
    <source>
        <dbReference type="ARBA" id="ARBA00022722"/>
    </source>
</evidence>
<dbReference type="InterPro" id="IPR036397">
    <property type="entry name" value="RNaseH_sf"/>
</dbReference>
<organism evidence="9 10">
    <name type="scientific">Scleropages formosus</name>
    <name type="common">Asian bonytongue</name>
    <name type="synonym">Osteoglossum formosum</name>
    <dbReference type="NCBI Taxonomy" id="113540"/>
    <lineage>
        <taxon>Eukaryota</taxon>
        <taxon>Metazoa</taxon>
        <taxon>Chordata</taxon>
        <taxon>Craniata</taxon>
        <taxon>Vertebrata</taxon>
        <taxon>Euteleostomi</taxon>
        <taxon>Actinopterygii</taxon>
        <taxon>Neopterygii</taxon>
        <taxon>Teleostei</taxon>
        <taxon>Osteoglossocephala</taxon>
        <taxon>Osteoglossomorpha</taxon>
        <taxon>Osteoglossiformes</taxon>
        <taxon>Osteoglossidae</taxon>
        <taxon>Scleropages</taxon>
    </lineage>
</organism>
<dbReference type="SUPFAM" id="SSF53098">
    <property type="entry name" value="Ribonuclease H-like"/>
    <property type="match status" value="1"/>
</dbReference>
<feature type="domain" description="Exonuclease" evidence="8">
    <location>
        <begin position="190"/>
        <end position="356"/>
    </location>
</feature>
<dbReference type="PANTHER" id="PTHR12801:SF57">
    <property type="entry name" value="APOPTOSIS-ENHANCING NUCLEASE"/>
    <property type="match status" value="1"/>
</dbReference>
<protein>
    <submittedName>
        <fullName evidence="9">Interferon stimulated exonuclease gene</fullName>
    </submittedName>
</protein>
<dbReference type="Gene3D" id="3.30.420.10">
    <property type="entry name" value="Ribonuclease H-like superfamily/Ribonuclease H"/>
    <property type="match status" value="1"/>
</dbReference>
<evidence type="ECO:0000256" key="3">
    <source>
        <dbReference type="ARBA" id="ARBA00022801"/>
    </source>
</evidence>
<keyword evidence="2" id="KW-0540">Nuclease</keyword>
<reference evidence="9" key="2">
    <citation type="submission" date="2025-08" db="UniProtKB">
        <authorList>
            <consortium name="Ensembl"/>
        </authorList>
    </citation>
    <scope>IDENTIFICATION</scope>
</reference>
<feature type="region of interest" description="Disordered" evidence="6">
    <location>
        <begin position="36"/>
        <end position="77"/>
    </location>
</feature>
<dbReference type="InterPro" id="IPR012337">
    <property type="entry name" value="RNaseH-like_sf"/>
</dbReference>
<proteinExistence type="predicted"/>
<dbReference type="GeneTree" id="ENSGT00940000160781"/>
<reference evidence="9" key="3">
    <citation type="submission" date="2025-09" db="UniProtKB">
        <authorList>
            <consortium name="Ensembl"/>
        </authorList>
    </citation>
    <scope>IDENTIFICATION</scope>
</reference>
<dbReference type="GO" id="GO:0003676">
    <property type="term" value="F:nucleic acid binding"/>
    <property type="evidence" value="ECO:0007669"/>
    <property type="project" value="InterPro"/>
</dbReference>
<keyword evidence="10" id="KW-1185">Reference proteome</keyword>
<dbReference type="Proteomes" id="UP000694397">
    <property type="component" value="Chromosome 11"/>
</dbReference>
<dbReference type="Pfam" id="PF00929">
    <property type="entry name" value="RNase_T"/>
    <property type="match status" value="1"/>
</dbReference>
<reference evidence="9 10" key="1">
    <citation type="submission" date="2019-04" db="EMBL/GenBank/DDBJ databases">
        <authorList>
            <consortium name="Wellcome Sanger Institute Data Sharing"/>
        </authorList>
    </citation>
    <scope>NUCLEOTIDE SEQUENCE [LARGE SCALE GENOMIC DNA]</scope>
</reference>
<gene>
    <name evidence="9" type="primary">isg20</name>
</gene>
<evidence type="ECO:0000313" key="10">
    <source>
        <dbReference type="Proteomes" id="UP000694397"/>
    </source>
</evidence>
<keyword evidence="3" id="KW-0378">Hydrolase</keyword>
<dbReference type="PANTHER" id="PTHR12801">
    <property type="entry name" value="RNA EXONUCLEASE REXO1 / RECO3 FAMILY MEMBER-RELATED"/>
    <property type="match status" value="1"/>
</dbReference>
<dbReference type="FunFam" id="3.30.420.10:FF:000007">
    <property type="entry name" value="Interferon-stimulated exonuclease gene 20"/>
    <property type="match status" value="1"/>
</dbReference>
<evidence type="ECO:0000256" key="1">
    <source>
        <dbReference type="ARBA" id="ARBA00004123"/>
    </source>
</evidence>
<comment type="subcellular location">
    <subcellularLocation>
        <location evidence="1">Nucleus</location>
    </subcellularLocation>
</comment>
<keyword evidence="7" id="KW-0732">Signal</keyword>
<evidence type="ECO:0000256" key="7">
    <source>
        <dbReference type="SAM" id="SignalP"/>
    </source>
</evidence>
<evidence type="ECO:0000313" key="9">
    <source>
        <dbReference type="Ensembl" id="ENSSFOP00015028763.2"/>
    </source>
</evidence>
<dbReference type="SMART" id="SM00479">
    <property type="entry name" value="EXOIII"/>
    <property type="match status" value="1"/>
</dbReference>
<accession>A0A8C9S9J3</accession>
<name>A0A8C9S9J3_SCLFO</name>
<evidence type="ECO:0000256" key="6">
    <source>
        <dbReference type="SAM" id="MobiDB-lite"/>
    </source>
</evidence>
<dbReference type="GO" id="GO:0004527">
    <property type="term" value="F:exonuclease activity"/>
    <property type="evidence" value="ECO:0007669"/>
    <property type="project" value="UniProtKB-KW"/>
</dbReference>
<keyword evidence="5" id="KW-0539">Nucleus</keyword>
<dbReference type="Ensembl" id="ENSSFOT00015029087.2">
    <property type="protein sequence ID" value="ENSSFOP00015028763.2"/>
    <property type="gene ID" value="ENSSFOG00015018481.2"/>
</dbReference>
<dbReference type="InterPro" id="IPR013520">
    <property type="entry name" value="Ribonucl_H"/>
</dbReference>
<evidence type="ECO:0000256" key="4">
    <source>
        <dbReference type="ARBA" id="ARBA00022839"/>
    </source>
</evidence>